<dbReference type="Proteomes" id="UP001152759">
    <property type="component" value="Chromosome 9"/>
</dbReference>
<sequence length="235" mass="27025">MACISRENIPLYLREYLSIHNQKDSSNLIECQDESDDSQNTSNAMMYTDTLPKRHKCWIILGSLPLLVPVAVFALPAYRATQAWLEAGQWWWLAIYGTASLISIVLYGYDKLVAGSNMGRIPEIWLHGLALAGGWPGALLAQHLFRHKIRKVPFQIVFWPIIALHQVFWWFCSPDVLVYYQHEITVALLKTWEDISQRLAPYLHEISATLSKIWERTSQLLAPYLHEISATFSKI</sequence>
<gene>
    <name evidence="2" type="ORF">BEMITA_LOCUS14158</name>
</gene>
<keyword evidence="1" id="KW-0472">Membrane</keyword>
<dbReference type="KEGG" id="btab:109030381"/>
<keyword evidence="3" id="KW-1185">Reference proteome</keyword>
<name>A0A9P0FA63_BEMTA</name>
<dbReference type="InterPro" id="IPR010718">
    <property type="entry name" value="DUF1294"/>
</dbReference>
<organism evidence="2 3">
    <name type="scientific">Bemisia tabaci</name>
    <name type="common">Sweetpotato whitefly</name>
    <name type="synonym">Aleurodes tabaci</name>
    <dbReference type="NCBI Taxonomy" id="7038"/>
    <lineage>
        <taxon>Eukaryota</taxon>
        <taxon>Metazoa</taxon>
        <taxon>Ecdysozoa</taxon>
        <taxon>Arthropoda</taxon>
        <taxon>Hexapoda</taxon>
        <taxon>Insecta</taxon>
        <taxon>Pterygota</taxon>
        <taxon>Neoptera</taxon>
        <taxon>Paraneoptera</taxon>
        <taxon>Hemiptera</taxon>
        <taxon>Sternorrhyncha</taxon>
        <taxon>Aleyrodoidea</taxon>
        <taxon>Aleyrodidae</taxon>
        <taxon>Aleyrodinae</taxon>
        <taxon>Bemisia</taxon>
    </lineage>
</organism>
<feature type="transmembrane region" description="Helical" evidence="1">
    <location>
        <begin position="90"/>
        <end position="109"/>
    </location>
</feature>
<proteinExistence type="predicted"/>
<keyword evidence="1" id="KW-0812">Transmembrane</keyword>
<reference evidence="2" key="1">
    <citation type="submission" date="2021-12" db="EMBL/GenBank/DDBJ databases">
        <authorList>
            <person name="King R."/>
        </authorList>
    </citation>
    <scope>NUCLEOTIDE SEQUENCE</scope>
</reference>
<dbReference type="EMBL" id="OU963870">
    <property type="protein sequence ID" value="CAH0396050.1"/>
    <property type="molecule type" value="Genomic_DNA"/>
</dbReference>
<evidence type="ECO:0008006" key="4">
    <source>
        <dbReference type="Google" id="ProtNLM"/>
    </source>
</evidence>
<evidence type="ECO:0000313" key="3">
    <source>
        <dbReference type="Proteomes" id="UP001152759"/>
    </source>
</evidence>
<evidence type="ECO:0000313" key="2">
    <source>
        <dbReference type="EMBL" id="CAH0396050.1"/>
    </source>
</evidence>
<accession>A0A9P0FA63</accession>
<keyword evidence="1" id="KW-1133">Transmembrane helix</keyword>
<dbReference type="Pfam" id="PF06961">
    <property type="entry name" value="DUF1294"/>
    <property type="match status" value="1"/>
</dbReference>
<feature type="transmembrane region" description="Helical" evidence="1">
    <location>
        <begin position="58"/>
        <end position="78"/>
    </location>
</feature>
<dbReference type="AlphaFoldDB" id="A0A9P0FA63"/>
<protein>
    <recommendedName>
        <fullName evidence="4">DUF1294 domain-containing protein</fullName>
    </recommendedName>
</protein>
<evidence type="ECO:0000256" key="1">
    <source>
        <dbReference type="SAM" id="Phobius"/>
    </source>
</evidence>